<gene>
    <name evidence="3" type="ORF">ACFSOX_13955</name>
</gene>
<dbReference type="SUPFAM" id="SSF52172">
    <property type="entry name" value="CheY-like"/>
    <property type="match status" value="1"/>
</dbReference>
<dbReference type="PANTHER" id="PTHR43384:SF13">
    <property type="entry name" value="SLR0110 PROTEIN"/>
    <property type="match status" value="1"/>
</dbReference>
<evidence type="ECO:0000259" key="2">
    <source>
        <dbReference type="PROSITE" id="PS50110"/>
    </source>
</evidence>
<sequence length="409" mass="44506">MRSARTKTSGSKTRVVVVTPDPEFARTAKETFAAAPQVELELMAGRIAEMAAAVAAAEATVVVVDLHGATAETMAALEGLTARLAGWPPVVTVTDAFDKEVMRQLLKMRIADFLVKPVQPVELVRTCARVVQTPAGAEPSEAEIFTYLPAVGGAGVTTLAIQTALLLLGSGNQKTRPATCLVDLDFQHGACADYLDLEPRLDLNEIEPRPERLDRQLLEVMLSYHASGLAVIAAPCRPAEMRSFDPDTVTRLLDLVSSHFNYVVIDLPRTWFSWTDNVLLGSNRLFVVSEMTVPGIKHAKQLVTAVRERLEGGPRPQVIINRFEQRMFGAGLRRSDVEQALGEDFAATIPNDYRLVREAIDRGVPLDEVKAGNKITSELRKLVSPVVPADKAAAEPAGKRRLSLSWARG</sequence>
<dbReference type="PROSITE" id="PS50110">
    <property type="entry name" value="RESPONSE_REGULATORY"/>
    <property type="match status" value="1"/>
</dbReference>
<dbReference type="Gene3D" id="3.40.50.2300">
    <property type="match status" value="1"/>
</dbReference>
<accession>A0ABW5AN17</accession>
<comment type="caution">
    <text evidence="3">The sequence shown here is derived from an EMBL/GenBank/DDBJ whole genome shotgun (WGS) entry which is preliminary data.</text>
</comment>
<organism evidence="3 4">
    <name type="scientific">Rhodoplanes azumiensis</name>
    <dbReference type="NCBI Taxonomy" id="1897628"/>
    <lineage>
        <taxon>Bacteria</taxon>
        <taxon>Pseudomonadati</taxon>
        <taxon>Pseudomonadota</taxon>
        <taxon>Alphaproteobacteria</taxon>
        <taxon>Hyphomicrobiales</taxon>
        <taxon>Nitrobacteraceae</taxon>
        <taxon>Rhodoplanes</taxon>
    </lineage>
</organism>
<protein>
    <submittedName>
        <fullName evidence="3">CpaE family protein</fullName>
    </submittedName>
</protein>
<feature type="modified residue" description="4-aspartylphosphate" evidence="1">
    <location>
        <position position="65"/>
    </location>
</feature>
<dbReference type="RefSeq" id="WP_378478420.1">
    <property type="nucleotide sequence ID" value="NZ_JBHUIW010000015.1"/>
</dbReference>
<evidence type="ECO:0000313" key="3">
    <source>
        <dbReference type="EMBL" id="MFD2183259.1"/>
    </source>
</evidence>
<proteinExistence type="predicted"/>
<name>A0ABW5AN17_9BRAD</name>
<evidence type="ECO:0000313" key="4">
    <source>
        <dbReference type="Proteomes" id="UP001597314"/>
    </source>
</evidence>
<keyword evidence="1" id="KW-0597">Phosphoprotein</keyword>
<keyword evidence="4" id="KW-1185">Reference proteome</keyword>
<dbReference type="PANTHER" id="PTHR43384">
    <property type="entry name" value="SEPTUM SITE-DETERMINING PROTEIN MIND HOMOLOG, CHLOROPLASTIC-RELATED"/>
    <property type="match status" value="1"/>
</dbReference>
<dbReference type="InterPro" id="IPR001789">
    <property type="entry name" value="Sig_transdc_resp-reg_receiver"/>
</dbReference>
<dbReference type="Proteomes" id="UP001597314">
    <property type="component" value="Unassembled WGS sequence"/>
</dbReference>
<reference evidence="4" key="1">
    <citation type="journal article" date="2019" name="Int. J. Syst. Evol. Microbiol.">
        <title>The Global Catalogue of Microorganisms (GCM) 10K type strain sequencing project: providing services to taxonomists for standard genome sequencing and annotation.</title>
        <authorList>
            <consortium name="The Broad Institute Genomics Platform"/>
            <consortium name="The Broad Institute Genome Sequencing Center for Infectious Disease"/>
            <person name="Wu L."/>
            <person name="Ma J."/>
        </authorList>
    </citation>
    <scope>NUCLEOTIDE SEQUENCE [LARGE SCALE GENOMIC DNA]</scope>
    <source>
        <strain evidence="4">CGMCC 1.6774</strain>
    </source>
</reference>
<dbReference type="SUPFAM" id="SSF52540">
    <property type="entry name" value="P-loop containing nucleoside triphosphate hydrolases"/>
    <property type="match status" value="1"/>
</dbReference>
<dbReference type="InterPro" id="IPR027417">
    <property type="entry name" value="P-loop_NTPase"/>
</dbReference>
<dbReference type="EMBL" id="JBHUIW010000015">
    <property type="protein sequence ID" value="MFD2183259.1"/>
    <property type="molecule type" value="Genomic_DNA"/>
</dbReference>
<evidence type="ECO:0000256" key="1">
    <source>
        <dbReference type="PROSITE-ProRule" id="PRU00169"/>
    </source>
</evidence>
<dbReference type="InterPro" id="IPR050625">
    <property type="entry name" value="ParA/MinD_ATPase"/>
</dbReference>
<dbReference type="Gene3D" id="3.40.50.300">
    <property type="entry name" value="P-loop containing nucleotide triphosphate hydrolases"/>
    <property type="match status" value="1"/>
</dbReference>
<dbReference type="InterPro" id="IPR011006">
    <property type="entry name" value="CheY-like_superfamily"/>
</dbReference>
<feature type="domain" description="Response regulatory" evidence="2">
    <location>
        <begin position="14"/>
        <end position="131"/>
    </location>
</feature>